<dbReference type="Gene3D" id="1.10.472.80">
    <property type="entry name" value="Ypt/Rab-GAP domain of gyp1p, domain 3"/>
    <property type="match status" value="1"/>
</dbReference>
<feature type="region of interest" description="Disordered" evidence="2">
    <location>
        <begin position="884"/>
        <end position="1278"/>
    </location>
</feature>
<proteinExistence type="inferred from homology"/>
<sequence>MAGWEPARVKSQLRLTAQRLGQLQDKLEAQAQITRRDIATLLQQGNVALARAKAHKLINEDASGDLLQTLEMHVGVVLGHLNEFERSEPPSPVLVEAASSIIYATPQTQSRDLQVVRDLLIHRLGPDFARSAAGNRDHYVSSRVLRALSAPPPSAARLDQYLFNIARAHSVHWMPDIQPHEKVNALSEMLDPSTTPVIDMTRLRMLCSHGLPEYPSWLRPRIWRLLLGTLPVEKSSWGDETRKNRESYYDLVRRLLEPFSSLAPPASPLGPLDASLMDVSNELSQVPSNLLGGLQEDPEALALCPLDSTASEDIKISCAENLTSRLRVLREAESADASDDVTPEIRLEGTPEIRLENPEDNPGVKTTAEAPGEKDGASTPVTPGLSTPGSPTSSNSGPHTTLLASRTYSAMGTHQKHASALLRLLYIHYCLNPANRSPQIASLLVPIYSALNEEVEVQDLAHVEADTFWVFEAMIGEFAELEDEGNGNLWTRKLGERLEWADPELAANLQTQGLDPALPHYSYRWLITLLTHTLPLPGVLMVWDALFSRPTRERDANPKLDYLTDTCTSMLLCAKSALLQLGKRRIKPDLWSDENAAIRSTSSGARELEDAFAEGMAFLQQYPLEKVGGIENVLQTAYDLTLQREAEANAVNASKTSIGARLRDTMWRGFANQGPTLETHVEEDSDAESDEYEEDEHKTDQSVNAGAPTLTARLANTVWRGISNQSAMEPPPSPEPPASPAELVAPPEPEIPPKDVPTTSLPARGRSMLFGYAEKFKESDAAATLAKVSTNWRVKAMDVWSKRASGSHVTESAPPTPPPPPPARFKPSSVDFDMKRRATLQEEKAKVDNRRSSVPTADRSSLYSPPERPAFFRPVRDSIVLPQGQSLLSPISPRSDEVSPVSDTGSIGSASGRKSGPRPLLLNSASLITAGRPTGHSRSPTNSSLSLSTDQQWAEMVRAKNRHSPVHRDSQSSLSSASPADARRSQPRSATRSDRESDGFGSRIVPLRSSPSPAARESRISTIHVKPASPPVQHRRTSGEISQHGSDDSQSAKGWGRVDVPDSPATVPSPPLPHTPDTSVTNTNSGVQVKDSEPQRGSVVLTQSSAELPVKVQEFKLSRRPSVFPRMPEDENNSDSSTTEPPSRMPRIKSRRYPPRLASLRARENTKTSTNEFGQKTLAPELPDENDNATTPRATTFEDATVEPTPASASPRPHRRVRKNSGEANSETRTRKVSNDGRDARVRKTSGDGNIRVRKVSGDRDDAKLKRVDSAAVEGDDEGYNELLSAYESEDV</sequence>
<dbReference type="SMART" id="SM00164">
    <property type="entry name" value="TBC"/>
    <property type="match status" value="1"/>
</dbReference>
<dbReference type="Pfam" id="PF00566">
    <property type="entry name" value="RabGAP-TBC"/>
    <property type="match status" value="1"/>
</dbReference>
<name>A0A401GIM4_9APHY</name>
<dbReference type="RefSeq" id="XP_027612940.1">
    <property type="nucleotide sequence ID" value="XM_027757139.1"/>
</dbReference>
<feature type="compositionally biased region" description="Basic and acidic residues" evidence="2">
    <location>
        <begin position="343"/>
        <end position="357"/>
    </location>
</feature>
<dbReference type="GeneID" id="38778944"/>
<dbReference type="InParanoid" id="A0A401GIM4"/>
<feature type="compositionally biased region" description="Low complexity" evidence="2">
    <location>
        <begin position="1006"/>
        <end position="1015"/>
    </location>
</feature>
<dbReference type="PANTHER" id="PTHR12161">
    <property type="entry name" value="IST1 FAMILY MEMBER"/>
    <property type="match status" value="1"/>
</dbReference>
<feature type="region of interest" description="Disordered" evidence="2">
    <location>
        <begin position="802"/>
        <end position="869"/>
    </location>
</feature>
<dbReference type="EMBL" id="BFAD01000004">
    <property type="protein sequence ID" value="GBE82027.1"/>
    <property type="molecule type" value="Genomic_DNA"/>
</dbReference>
<feature type="compositionally biased region" description="Basic and acidic residues" evidence="2">
    <location>
        <begin position="1226"/>
        <end position="1246"/>
    </location>
</feature>
<comment type="similarity">
    <text evidence="1">Belongs to the IST1 family.</text>
</comment>
<evidence type="ECO:0000313" key="5">
    <source>
        <dbReference type="Proteomes" id="UP000287166"/>
    </source>
</evidence>
<comment type="caution">
    <text evidence="4">The sequence shown here is derived from an EMBL/GenBank/DDBJ whole genome shotgun (WGS) entry which is preliminary data.</text>
</comment>
<dbReference type="STRING" id="139825.A0A401GIM4"/>
<dbReference type="InterPro" id="IPR035969">
    <property type="entry name" value="Rab-GAP_TBC_sf"/>
</dbReference>
<feature type="compositionally biased region" description="Basic and acidic residues" evidence="2">
    <location>
        <begin position="832"/>
        <end position="851"/>
    </location>
</feature>
<feature type="compositionally biased region" description="Basic and acidic residues" evidence="2">
    <location>
        <begin position="1256"/>
        <end position="1269"/>
    </location>
</feature>
<evidence type="ECO:0000256" key="2">
    <source>
        <dbReference type="SAM" id="MobiDB-lite"/>
    </source>
</evidence>
<feature type="region of interest" description="Disordered" evidence="2">
    <location>
        <begin position="671"/>
        <end position="709"/>
    </location>
</feature>
<dbReference type="Gene3D" id="1.20.1260.60">
    <property type="entry name" value="Vacuolar protein sorting-associated protein Ist1"/>
    <property type="match status" value="1"/>
</dbReference>
<feature type="compositionally biased region" description="Low complexity" evidence="2">
    <location>
        <begin position="971"/>
        <end position="980"/>
    </location>
</feature>
<gene>
    <name evidence="4" type="ORF">SCP_0404030</name>
</gene>
<feature type="region of interest" description="Disordered" evidence="2">
    <location>
        <begin position="724"/>
        <end position="763"/>
    </location>
</feature>
<protein>
    <recommendedName>
        <fullName evidence="3">Rab-GAP TBC domain-containing protein</fullName>
    </recommendedName>
</protein>
<evidence type="ECO:0000313" key="4">
    <source>
        <dbReference type="EMBL" id="GBE82027.1"/>
    </source>
</evidence>
<dbReference type="InterPro" id="IPR042277">
    <property type="entry name" value="IST1-like"/>
</dbReference>
<feature type="domain" description="Rab-GAP TBC" evidence="3">
    <location>
        <begin position="213"/>
        <end position="550"/>
    </location>
</feature>
<evidence type="ECO:0000256" key="1">
    <source>
        <dbReference type="ARBA" id="ARBA00005536"/>
    </source>
</evidence>
<feature type="compositionally biased region" description="Low complexity" evidence="2">
    <location>
        <begin position="378"/>
        <end position="401"/>
    </location>
</feature>
<feature type="compositionally biased region" description="Polar residues" evidence="2">
    <location>
        <begin position="1076"/>
        <end position="1087"/>
    </location>
</feature>
<feature type="compositionally biased region" description="Acidic residues" evidence="2">
    <location>
        <begin position="681"/>
        <end position="694"/>
    </location>
</feature>
<dbReference type="OrthoDB" id="29853at2759"/>
<dbReference type="PROSITE" id="PS50086">
    <property type="entry name" value="TBC_RABGAP"/>
    <property type="match status" value="1"/>
</dbReference>
<organism evidence="4 5">
    <name type="scientific">Sparassis crispa</name>
    <dbReference type="NCBI Taxonomy" id="139825"/>
    <lineage>
        <taxon>Eukaryota</taxon>
        <taxon>Fungi</taxon>
        <taxon>Dikarya</taxon>
        <taxon>Basidiomycota</taxon>
        <taxon>Agaricomycotina</taxon>
        <taxon>Agaricomycetes</taxon>
        <taxon>Polyporales</taxon>
        <taxon>Sparassidaceae</taxon>
        <taxon>Sparassis</taxon>
    </lineage>
</organism>
<reference evidence="4 5" key="1">
    <citation type="journal article" date="2018" name="Sci. Rep.">
        <title>Genome sequence of the cauliflower mushroom Sparassis crispa (Hanabiratake) and its association with beneficial usage.</title>
        <authorList>
            <person name="Kiyama R."/>
            <person name="Furutani Y."/>
            <person name="Kawaguchi K."/>
            <person name="Nakanishi T."/>
        </authorList>
    </citation>
    <scope>NUCLEOTIDE SEQUENCE [LARGE SCALE GENOMIC DNA]</scope>
</reference>
<feature type="region of interest" description="Disordered" evidence="2">
    <location>
        <begin position="333"/>
        <end position="401"/>
    </location>
</feature>
<dbReference type="GO" id="GO:0015031">
    <property type="term" value="P:protein transport"/>
    <property type="evidence" value="ECO:0007669"/>
    <property type="project" value="InterPro"/>
</dbReference>
<evidence type="ECO:0000259" key="3">
    <source>
        <dbReference type="PROSITE" id="PS50086"/>
    </source>
</evidence>
<dbReference type="Proteomes" id="UP000287166">
    <property type="component" value="Unassembled WGS sequence"/>
</dbReference>
<dbReference type="InterPro" id="IPR005061">
    <property type="entry name" value="Ist1"/>
</dbReference>
<feature type="compositionally biased region" description="Pro residues" evidence="2">
    <location>
        <begin position="729"/>
        <end position="739"/>
    </location>
</feature>
<dbReference type="SUPFAM" id="SSF47923">
    <property type="entry name" value="Ypt/Rab-GAP domain of gyp1p"/>
    <property type="match status" value="2"/>
</dbReference>
<dbReference type="Pfam" id="PF03398">
    <property type="entry name" value="Ist1"/>
    <property type="match status" value="1"/>
</dbReference>
<dbReference type="InterPro" id="IPR000195">
    <property type="entry name" value="Rab-GAP-TBC_dom"/>
</dbReference>
<feature type="compositionally biased region" description="Low complexity" evidence="2">
    <location>
        <begin position="937"/>
        <end position="949"/>
    </location>
</feature>
<feature type="compositionally biased region" description="Polar residues" evidence="2">
    <location>
        <begin position="1039"/>
        <end position="1052"/>
    </location>
</feature>
<accession>A0A401GIM4</accession>
<dbReference type="PANTHER" id="PTHR12161:SF5">
    <property type="entry name" value="IST1 HOMOLOG"/>
    <property type="match status" value="1"/>
</dbReference>
<feature type="compositionally biased region" description="Pro residues" evidence="2">
    <location>
        <begin position="814"/>
        <end position="824"/>
    </location>
</feature>
<keyword evidence="5" id="KW-1185">Reference proteome</keyword>
<feature type="compositionally biased region" description="Polar residues" evidence="2">
    <location>
        <begin position="852"/>
        <end position="863"/>
    </location>
</feature>